<dbReference type="PROSITE" id="PS00108">
    <property type="entry name" value="PROTEIN_KINASE_ST"/>
    <property type="match status" value="1"/>
</dbReference>
<feature type="compositionally biased region" description="Polar residues" evidence="1">
    <location>
        <begin position="1"/>
        <end position="10"/>
    </location>
</feature>
<dbReference type="CDD" id="cd00180">
    <property type="entry name" value="PKc"/>
    <property type="match status" value="1"/>
</dbReference>
<dbReference type="PROSITE" id="PS50011">
    <property type="entry name" value="PROTEIN_KINASE_DOM"/>
    <property type="match status" value="1"/>
</dbReference>
<name>H6CBD5_EXODN</name>
<organism evidence="3 4">
    <name type="scientific">Exophiala dermatitidis (strain ATCC 34100 / CBS 525.76 / NIH/UT8656)</name>
    <name type="common">Black yeast</name>
    <name type="synonym">Wangiella dermatitidis</name>
    <dbReference type="NCBI Taxonomy" id="858893"/>
    <lineage>
        <taxon>Eukaryota</taxon>
        <taxon>Fungi</taxon>
        <taxon>Dikarya</taxon>
        <taxon>Ascomycota</taxon>
        <taxon>Pezizomycotina</taxon>
        <taxon>Eurotiomycetes</taxon>
        <taxon>Chaetothyriomycetidae</taxon>
        <taxon>Chaetothyriales</taxon>
        <taxon>Herpotrichiellaceae</taxon>
        <taxon>Exophiala</taxon>
    </lineage>
</organism>
<dbReference type="InterPro" id="IPR011009">
    <property type="entry name" value="Kinase-like_dom_sf"/>
</dbReference>
<protein>
    <recommendedName>
        <fullName evidence="2">Protein kinase domain-containing protein</fullName>
    </recommendedName>
</protein>
<gene>
    <name evidence="3" type="ORF">HMPREF1120_09020</name>
</gene>
<dbReference type="OrthoDB" id="5979581at2759"/>
<dbReference type="HOGENOM" id="CLU_037228_0_0_1"/>
<dbReference type="GeneID" id="20313659"/>
<dbReference type="VEuPathDB" id="FungiDB:HMPREF1120_09020"/>
<accession>H6CBD5</accession>
<dbReference type="Gene3D" id="1.10.510.10">
    <property type="entry name" value="Transferase(Phosphotransferase) domain 1"/>
    <property type="match status" value="1"/>
</dbReference>
<dbReference type="EMBL" id="JH226137">
    <property type="protein sequence ID" value="EHY61082.1"/>
    <property type="molecule type" value="Genomic_DNA"/>
</dbReference>
<feature type="compositionally biased region" description="Basic and acidic residues" evidence="1">
    <location>
        <begin position="11"/>
        <end position="21"/>
    </location>
</feature>
<sequence length="558" mass="61695">MASQQATSRLSELEGRIRLESHGSPSPSPESLPQLTKPDFARLIPANDGAKRAFHDVATLIQGTPTSYSHWRKFIYISSSKETISQASSLSSEPSGAETSPDEVFTGHFRLNLSIPPEDLLHGWALGSGRSGAGHLGVDLLLTIRRNQDKVRGRHARLKLHDQSRMLIIQPGPGKRVWLNGQQVSEQGRVLGTLSSGLTIGNLTYTLELIPGDAATFHQRYEETMRLAGITPSARIANIDPTSSEKFFTFHGYQMQTPQALGTFGVVSGCVHLNSGEVYAVKRVKRTQDTFNLVGDEISVLQRLGKHVSMPQAQFRSTNCVQPHICVLVEVIYSDGGDASMGKTKVNDVYMIMTPWAPDTFKSLLQPSVSEETRLRAYHQGAQGLRHIHSLKVIHRDIKLENLLVSRLDPLKVAVADFGQATFESNSNNHMVGTISYLPPEIVLLKRGQNQNARDPSLCWSTASDVYSYGVVGFELIYGRFKQPRHGIDENVHGILLGRLSSSQTAINAILRSMLSWHSHSRPTIANVLLNPFWPEPETASNPSKRGFQDIEQSQEPF</sequence>
<keyword evidence="4" id="KW-1185">Reference proteome</keyword>
<dbReference type="eggNOG" id="KOG0667">
    <property type="taxonomic scope" value="Eukaryota"/>
</dbReference>
<evidence type="ECO:0000256" key="1">
    <source>
        <dbReference type="SAM" id="MobiDB-lite"/>
    </source>
</evidence>
<feature type="domain" description="Protein kinase" evidence="2">
    <location>
        <begin position="253"/>
        <end position="534"/>
    </location>
</feature>
<dbReference type="GO" id="GO:0044773">
    <property type="term" value="P:mitotic DNA damage checkpoint signaling"/>
    <property type="evidence" value="ECO:0007669"/>
    <property type="project" value="TreeGrafter"/>
</dbReference>
<dbReference type="SUPFAM" id="SSF56112">
    <property type="entry name" value="Protein kinase-like (PK-like)"/>
    <property type="match status" value="1"/>
</dbReference>
<dbReference type="GO" id="GO:0005634">
    <property type="term" value="C:nucleus"/>
    <property type="evidence" value="ECO:0007669"/>
    <property type="project" value="TreeGrafter"/>
</dbReference>
<dbReference type="Pfam" id="PF00069">
    <property type="entry name" value="Pkinase"/>
    <property type="match status" value="1"/>
</dbReference>
<dbReference type="InParanoid" id="H6CBD5"/>
<dbReference type="GO" id="GO:0004674">
    <property type="term" value="F:protein serine/threonine kinase activity"/>
    <property type="evidence" value="ECO:0007669"/>
    <property type="project" value="TreeGrafter"/>
</dbReference>
<dbReference type="InterPro" id="IPR000719">
    <property type="entry name" value="Prot_kinase_dom"/>
</dbReference>
<dbReference type="PANTHER" id="PTHR44167">
    <property type="entry name" value="OVARIAN-SPECIFIC SERINE/THREONINE-PROTEIN KINASE LOK-RELATED"/>
    <property type="match status" value="1"/>
</dbReference>
<feature type="region of interest" description="Disordered" evidence="1">
    <location>
        <begin position="539"/>
        <end position="558"/>
    </location>
</feature>
<feature type="region of interest" description="Disordered" evidence="1">
    <location>
        <begin position="1"/>
        <end position="35"/>
    </location>
</feature>
<dbReference type="OMA" id="HEWTAGS"/>
<dbReference type="SMART" id="SM00220">
    <property type="entry name" value="S_TKc"/>
    <property type="match status" value="1"/>
</dbReference>
<reference evidence="3" key="1">
    <citation type="submission" date="2011-07" db="EMBL/GenBank/DDBJ databases">
        <title>The Genome Sequence of Exophiala (Wangiella) dermatitidis NIH/UT8656.</title>
        <authorList>
            <consortium name="The Broad Institute Genome Sequencing Platform"/>
            <person name="Cuomo C."/>
            <person name="Wang Z."/>
            <person name="Hunicke-Smith S."/>
            <person name="Szanislo P.J."/>
            <person name="Earl A."/>
            <person name="Young S.K."/>
            <person name="Zeng Q."/>
            <person name="Gargeya S."/>
            <person name="Fitzgerald M."/>
            <person name="Haas B."/>
            <person name="Abouelleil A."/>
            <person name="Alvarado L."/>
            <person name="Arachchi H.M."/>
            <person name="Berlin A."/>
            <person name="Brown A."/>
            <person name="Chapman S.B."/>
            <person name="Chen Z."/>
            <person name="Dunbar C."/>
            <person name="Freedman E."/>
            <person name="Gearin G."/>
            <person name="Gellesch M."/>
            <person name="Goldberg J."/>
            <person name="Griggs A."/>
            <person name="Gujja S."/>
            <person name="Heiman D."/>
            <person name="Howarth C."/>
            <person name="Larson L."/>
            <person name="Lui A."/>
            <person name="MacDonald P.J.P."/>
            <person name="Montmayeur A."/>
            <person name="Murphy C."/>
            <person name="Neiman D."/>
            <person name="Pearson M."/>
            <person name="Priest M."/>
            <person name="Roberts A."/>
            <person name="Saif S."/>
            <person name="Shea T."/>
            <person name="Shenoy N."/>
            <person name="Sisk P."/>
            <person name="Stolte C."/>
            <person name="Sykes S."/>
            <person name="Wortman J."/>
            <person name="Nusbaum C."/>
            <person name="Birren B."/>
        </authorList>
    </citation>
    <scope>NUCLEOTIDE SEQUENCE</scope>
    <source>
        <strain evidence="3">NIH/UT8656</strain>
    </source>
</reference>
<evidence type="ECO:0000313" key="3">
    <source>
        <dbReference type="EMBL" id="EHY61082.1"/>
    </source>
</evidence>
<dbReference type="GO" id="GO:0005524">
    <property type="term" value="F:ATP binding"/>
    <property type="evidence" value="ECO:0007669"/>
    <property type="project" value="InterPro"/>
</dbReference>
<evidence type="ECO:0000313" key="4">
    <source>
        <dbReference type="Proteomes" id="UP000007304"/>
    </source>
</evidence>
<dbReference type="AlphaFoldDB" id="H6CBD5"/>
<dbReference type="InterPro" id="IPR008271">
    <property type="entry name" value="Ser/Thr_kinase_AS"/>
</dbReference>
<dbReference type="Gene3D" id="3.30.200.20">
    <property type="entry name" value="Phosphorylase Kinase, domain 1"/>
    <property type="match status" value="1"/>
</dbReference>
<dbReference type="Proteomes" id="UP000007304">
    <property type="component" value="Unassembled WGS sequence"/>
</dbReference>
<evidence type="ECO:0000259" key="2">
    <source>
        <dbReference type="PROSITE" id="PS50011"/>
    </source>
</evidence>
<dbReference type="PANTHER" id="PTHR44167:SF24">
    <property type="entry name" value="SERINE_THREONINE-PROTEIN KINASE CHK2"/>
    <property type="match status" value="1"/>
</dbReference>
<proteinExistence type="predicted"/>
<dbReference type="RefSeq" id="XP_009161543.1">
    <property type="nucleotide sequence ID" value="XM_009163295.1"/>
</dbReference>